<name>A0A550C6L9_9AGAR</name>
<dbReference type="OrthoDB" id="5358398at2759"/>
<dbReference type="InterPro" id="IPR048273">
    <property type="entry name" value="Luciferase"/>
</dbReference>
<sequence>MTNLASEQASARLNVLVHHVSNVISRHPSLVSAAVPATLLALLMPSMKRDYQAFLDLGEGGLPYNPFGWVIARLLGLLGRETKSIDIYDKHPEKRAWLSNPLPQRDGPRPTIGRHVAPHRQIDQHPPESVKLSARALIDIIHVLHPSTTVLAPSVHEGHCEALFVHPEVPCPVAEKAITDHRGREIGHVHPLIDCSFHALIAPRDCKEVITKGWGERHPLSGVFGDKDVQVNFLFIYAPRIEKELEVVTRILDAAVGYMTNDESIGH</sequence>
<proteinExistence type="predicted"/>
<evidence type="ECO:0000259" key="1">
    <source>
        <dbReference type="Pfam" id="PF17648"/>
    </source>
</evidence>
<reference evidence="2 3" key="1">
    <citation type="journal article" date="2019" name="New Phytol.">
        <title>Comparative genomics reveals unique wood-decay strategies and fruiting body development in the Schizophyllaceae.</title>
        <authorList>
            <person name="Almasi E."/>
            <person name="Sahu N."/>
            <person name="Krizsan K."/>
            <person name="Balint B."/>
            <person name="Kovacs G.M."/>
            <person name="Kiss B."/>
            <person name="Cseklye J."/>
            <person name="Drula E."/>
            <person name="Henrissat B."/>
            <person name="Nagy I."/>
            <person name="Chovatia M."/>
            <person name="Adam C."/>
            <person name="LaButti K."/>
            <person name="Lipzen A."/>
            <person name="Riley R."/>
            <person name="Grigoriev I.V."/>
            <person name="Nagy L.G."/>
        </authorList>
    </citation>
    <scope>NUCLEOTIDE SEQUENCE [LARGE SCALE GENOMIC DNA]</scope>
    <source>
        <strain evidence="2 3">NL-1724</strain>
    </source>
</reference>
<evidence type="ECO:0000313" key="3">
    <source>
        <dbReference type="Proteomes" id="UP000320762"/>
    </source>
</evidence>
<protein>
    <recommendedName>
        <fullName evidence="1">Luciferase domain-containing protein</fullName>
    </recommendedName>
</protein>
<dbReference type="PANTHER" id="PTHR38695:SF1">
    <property type="entry name" value="AMINO ACID PERMEASE_ SLC12A DOMAIN-CONTAINING PROTEIN"/>
    <property type="match status" value="1"/>
</dbReference>
<dbReference type="AlphaFoldDB" id="A0A550C6L9"/>
<keyword evidence="3" id="KW-1185">Reference proteome</keyword>
<comment type="caution">
    <text evidence="2">The sequence shown here is derived from an EMBL/GenBank/DDBJ whole genome shotgun (WGS) entry which is preliminary data.</text>
</comment>
<evidence type="ECO:0000313" key="2">
    <source>
        <dbReference type="EMBL" id="TRM60435.1"/>
    </source>
</evidence>
<dbReference type="Pfam" id="PF17648">
    <property type="entry name" value="Luciferase"/>
    <property type="match status" value="1"/>
</dbReference>
<dbReference type="EMBL" id="VDMD01000022">
    <property type="protein sequence ID" value="TRM60435.1"/>
    <property type="molecule type" value="Genomic_DNA"/>
</dbReference>
<accession>A0A550C6L9</accession>
<dbReference type="STRING" id="97359.A0A550C6L9"/>
<feature type="domain" description="Luciferase" evidence="1">
    <location>
        <begin position="183"/>
        <end position="255"/>
    </location>
</feature>
<organism evidence="2 3">
    <name type="scientific">Schizophyllum amplum</name>
    <dbReference type="NCBI Taxonomy" id="97359"/>
    <lineage>
        <taxon>Eukaryota</taxon>
        <taxon>Fungi</taxon>
        <taxon>Dikarya</taxon>
        <taxon>Basidiomycota</taxon>
        <taxon>Agaricomycotina</taxon>
        <taxon>Agaricomycetes</taxon>
        <taxon>Agaricomycetidae</taxon>
        <taxon>Agaricales</taxon>
        <taxon>Schizophyllaceae</taxon>
        <taxon>Schizophyllum</taxon>
    </lineage>
</organism>
<dbReference type="InterPro" id="IPR040841">
    <property type="entry name" value="Luciferase_dom"/>
</dbReference>
<dbReference type="PANTHER" id="PTHR38695">
    <property type="entry name" value="AMINO ACID PERMEASE_ SLC12A DOMAIN-CONTAINING PROTEIN"/>
    <property type="match status" value="1"/>
</dbReference>
<dbReference type="Proteomes" id="UP000320762">
    <property type="component" value="Unassembled WGS sequence"/>
</dbReference>
<gene>
    <name evidence="2" type="ORF">BD626DRAFT_505368</name>
</gene>